<feature type="compositionally biased region" description="Gly residues" evidence="1">
    <location>
        <begin position="56"/>
        <end position="68"/>
    </location>
</feature>
<feature type="compositionally biased region" description="Low complexity" evidence="1">
    <location>
        <begin position="109"/>
        <end position="119"/>
    </location>
</feature>
<dbReference type="AlphaFoldDB" id="A0A5E4ARB1"/>
<organism evidence="2 3">
    <name type="scientific">Marmota monax</name>
    <name type="common">Woodchuck</name>
    <dbReference type="NCBI Taxonomy" id="9995"/>
    <lineage>
        <taxon>Eukaryota</taxon>
        <taxon>Metazoa</taxon>
        <taxon>Chordata</taxon>
        <taxon>Craniata</taxon>
        <taxon>Vertebrata</taxon>
        <taxon>Euteleostomi</taxon>
        <taxon>Mammalia</taxon>
        <taxon>Eutheria</taxon>
        <taxon>Euarchontoglires</taxon>
        <taxon>Glires</taxon>
        <taxon>Rodentia</taxon>
        <taxon>Sciuromorpha</taxon>
        <taxon>Sciuridae</taxon>
        <taxon>Xerinae</taxon>
        <taxon>Marmotini</taxon>
        <taxon>Marmota</taxon>
    </lineage>
</organism>
<proteinExistence type="predicted"/>
<keyword evidence="3" id="KW-1185">Reference proteome</keyword>
<dbReference type="Proteomes" id="UP000335636">
    <property type="component" value="Unassembled WGS sequence"/>
</dbReference>
<gene>
    <name evidence="2" type="ORF">MONAX_5E003830</name>
</gene>
<accession>A0A5E4ARB1</accession>
<evidence type="ECO:0000256" key="1">
    <source>
        <dbReference type="SAM" id="MobiDB-lite"/>
    </source>
</evidence>
<name>A0A5E4ARB1_MARMO</name>
<feature type="compositionally biased region" description="Low complexity" evidence="1">
    <location>
        <begin position="69"/>
        <end position="87"/>
    </location>
</feature>
<reference evidence="2" key="1">
    <citation type="submission" date="2019-04" db="EMBL/GenBank/DDBJ databases">
        <authorList>
            <person name="Alioto T."/>
            <person name="Alioto T."/>
        </authorList>
    </citation>
    <scope>NUCLEOTIDE SEQUENCE [LARGE SCALE GENOMIC DNA]</scope>
</reference>
<feature type="region of interest" description="Disordered" evidence="1">
    <location>
        <begin position="34"/>
        <end position="125"/>
    </location>
</feature>
<protein>
    <submittedName>
        <fullName evidence="2">Uncharacterized protein</fullName>
    </submittedName>
</protein>
<feature type="region of interest" description="Disordered" evidence="1">
    <location>
        <begin position="1"/>
        <end position="21"/>
    </location>
</feature>
<comment type="caution">
    <text evidence="2">The sequence shown here is derived from an EMBL/GenBank/DDBJ whole genome shotgun (WGS) entry which is preliminary data.</text>
</comment>
<feature type="compositionally biased region" description="Basic and acidic residues" evidence="1">
    <location>
        <begin position="34"/>
        <end position="44"/>
    </location>
</feature>
<evidence type="ECO:0000313" key="2">
    <source>
        <dbReference type="EMBL" id="VTJ59878.1"/>
    </source>
</evidence>
<evidence type="ECO:0000313" key="3">
    <source>
        <dbReference type="Proteomes" id="UP000335636"/>
    </source>
</evidence>
<dbReference type="EMBL" id="CABDUW010000131">
    <property type="protein sequence ID" value="VTJ59878.1"/>
    <property type="molecule type" value="Genomic_DNA"/>
</dbReference>
<sequence>MSDRGAGQSGGLSGARAATVSDIQVLMRRKEEIEGQIKANHEVLEGVSGGSERSGRGPGRAGRPGGGSPALALAVGLPLPGRPVGSRQCGHRQPMLQTGKKRQEEVGRSSASSTPSPGSFLQVPPPAHCVNFSFPSWVLLPIRKAGDQPQAQAHHCPE</sequence>